<feature type="region of interest" description="Disordered" evidence="1">
    <location>
        <begin position="1390"/>
        <end position="1490"/>
    </location>
</feature>
<dbReference type="Proteomes" id="UP000075884">
    <property type="component" value="Unassembled WGS sequence"/>
</dbReference>
<sequence>MSTAQAFKEQILKVRREVQLSCDSKSLLHALQESKRCLNGLAANDPKNHTICAAHLAKELLDWMAVKEDHEVETVAAKDCIVLLDDLLTVCHQGEKTSRHYLVTRLYNAIVAVNSKPSRRRIKLMLARLLSRIPIGGEKQAELFDRVKFVVLKIVQEAKVSSAALVPALIEEGVDLVIEMQRKLLVHAAGTERNSDGVRQLALTLFREVFDNGMAVLCRLYSISAKKAQQLYETITDTMRTVVRPDETELISLLGDGLGFLETILGYAGGEHPDYCQFAQFITMFEGIKSEPYASCYRVVCSLVQLIRQDNPTHRQIDRITERVRALHDGYATTLSLAVRVAIFLTCQAVPYLYRLPQEAVHKVSDAAIGLSEALMLFVRHCPKESVQALCRKCTGSRRHLADKLLSMLLQLHMVQAKAGTMAHPVKRVSELIKRKLELLEQLDCERKQMLIDSTMRQSISWLKHVLTLLRANANELEGNVADIVLVLKLLIVVQSRYRFDYLPDLHLVRMLENSYVDQTTAIGVTSCWPAVSVRMLKLLLTIREQPKETGEEQQAASISSIVRSIMCYQINAPETDHIRNLTIVQLYEQQSFDTHSFTFDCAPSLSEKFTILAEEMALAAKYQTSNTLPVWEYLIELAKFGDIRTNCLTFGMALHGFSENDAEKLPPPMLKTLRNALDSYRPVTELERIKCCAARAILAYHTFSLYSRAYMHHLQDIPFKREHFCSNRIDEVLLECQLEREAQLHTRMEAIRVHYTELLTVLAADGFRTLWVLPSIAQISSIMDNTARLLHLNYHPHRAVELQLVNLLLVMQRQAERPHDQCAALGFLLEHHRLTEVALQSFQTVDAGTFNTLEDLAERALRLLPPSDSTLDDVPDNRKFALLNLHLSLAVYCGARAKHEQALRVIKRALSHVQKSSGTEETIGPLLRGRTAQVIFRLATEYGLPWPESVTPFAFLKRMMESFNELQKIATDHTFALSLATLDMTMAVLQHLIVRYGTDPLVEPQVEQLLRFVLRRGASLRAIQLLLLYGQMCADMEKLERCELVISYLDRLLMLRPILCSQEKENRKITDELILSNGPKAGKAIIRSPMQTSHSADVDFVDDEREAAPKHKNLQAPPSGRPYLVADEEALPNATVEEYLMFQHSPNCDCRYCAYPQYKSLAFLTASLATRLSVLQDSTPSERIERSYQTLVEHWQTQMFPTFTTWAAPAYRTDLTVGVIQTLLQRGQFLVRQERYDAAREAYGWAMDLFELNVIDPALGEDVQFGMSALDMLVKRAANGLPKRQKQTRSTIDRRFREMIARHNKTSDDDSPQMASLSTKLANMNVKPRTVAPPKTVDRVNELLRQAASRRHQLKTTGDGLFCADAAVIPNRAYSASARKPQAVSIFVDSPPGRTVQKKPTVPATVGRNAKRTAKTADPMVIKDAGGSGGSGGDGGGGGGGGGDNTSKNGRQKSAELKSTVKQRRGKRDLISESPVPVTPIRKDATDSYKDTLMKGTPFCTPTSRPVTAGVAVTTGRKVRRLVVDEFPSLSGESDTDATTQITTPRVAQRKQTDSPVLNGSFRDVLVLGSSSKRGSTEDDGVVIVLDDSNEISHQSEEAIETSFNHSHAVSADGRNGLVLRTYSDRKRMLGSGGRPLSATKRWTPLSMSTAKTKLRFDDASPDHESKAADDDVMVVKGHEEKQKAQAEMSSARSRMKTVLAPPPVVGSVSVERVEPRVSCIASRTRLRRKRI</sequence>
<evidence type="ECO:0008006" key="4">
    <source>
        <dbReference type="Google" id="ProtNLM"/>
    </source>
</evidence>
<organism evidence="2 3">
    <name type="scientific">Anopheles dirus</name>
    <dbReference type="NCBI Taxonomy" id="7168"/>
    <lineage>
        <taxon>Eukaryota</taxon>
        <taxon>Metazoa</taxon>
        <taxon>Ecdysozoa</taxon>
        <taxon>Arthropoda</taxon>
        <taxon>Hexapoda</taxon>
        <taxon>Insecta</taxon>
        <taxon>Pterygota</taxon>
        <taxon>Neoptera</taxon>
        <taxon>Endopterygota</taxon>
        <taxon>Diptera</taxon>
        <taxon>Nematocera</taxon>
        <taxon>Culicoidea</taxon>
        <taxon>Culicidae</taxon>
        <taxon>Anophelinae</taxon>
        <taxon>Anopheles</taxon>
    </lineage>
</organism>
<protein>
    <recommendedName>
        <fullName evidence="4">Separase</fullName>
    </recommendedName>
</protein>
<feature type="compositionally biased region" description="Gly residues" evidence="1">
    <location>
        <begin position="1427"/>
        <end position="1445"/>
    </location>
</feature>
<dbReference type="EnsemblMetazoa" id="ADIR002480-RA">
    <property type="protein sequence ID" value="ADIR002480-PA"/>
    <property type="gene ID" value="ADIR002480"/>
</dbReference>
<name>A0A182N4B5_9DIPT</name>
<evidence type="ECO:0000313" key="3">
    <source>
        <dbReference type="Proteomes" id="UP000075884"/>
    </source>
</evidence>
<feature type="region of interest" description="Disordered" evidence="1">
    <location>
        <begin position="1681"/>
        <end position="1700"/>
    </location>
</feature>
<reference evidence="3" key="1">
    <citation type="submission" date="2013-03" db="EMBL/GenBank/DDBJ databases">
        <title>The Genome Sequence of Anopheles dirus WRAIR2.</title>
        <authorList>
            <consortium name="The Broad Institute Genomics Platform"/>
            <person name="Neafsey D.E."/>
            <person name="Walton C."/>
            <person name="Walker B."/>
            <person name="Young S.K."/>
            <person name="Zeng Q."/>
            <person name="Gargeya S."/>
            <person name="Fitzgerald M."/>
            <person name="Haas B."/>
            <person name="Abouelleil A."/>
            <person name="Allen A.W."/>
            <person name="Alvarado L."/>
            <person name="Arachchi H.M."/>
            <person name="Berlin A.M."/>
            <person name="Chapman S.B."/>
            <person name="Gainer-Dewar J."/>
            <person name="Goldberg J."/>
            <person name="Griggs A."/>
            <person name="Gujja S."/>
            <person name="Hansen M."/>
            <person name="Howarth C."/>
            <person name="Imamovic A."/>
            <person name="Ireland A."/>
            <person name="Larimer J."/>
            <person name="McCowan C."/>
            <person name="Murphy C."/>
            <person name="Pearson M."/>
            <person name="Poon T.W."/>
            <person name="Priest M."/>
            <person name="Roberts A."/>
            <person name="Saif S."/>
            <person name="Shea T."/>
            <person name="Sisk P."/>
            <person name="Sykes S."/>
            <person name="Wortman J."/>
            <person name="Nusbaum C."/>
            <person name="Birren B."/>
        </authorList>
    </citation>
    <scope>NUCLEOTIDE SEQUENCE [LARGE SCALE GENOMIC DNA]</scope>
    <source>
        <strain evidence="3">WRAIR2</strain>
    </source>
</reference>
<proteinExistence type="predicted"/>
<evidence type="ECO:0000313" key="2">
    <source>
        <dbReference type="EnsemblMetazoa" id="ADIR002480-PA"/>
    </source>
</evidence>
<dbReference type="VEuPathDB" id="VectorBase:ADIR002480"/>
<reference evidence="2" key="2">
    <citation type="submission" date="2020-05" db="UniProtKB">
        <authorList>
            <consortium name="EnsemblMetazoa"/>
        </authorList>
    </citation>
    <scope>IDENTIFICATION</scope>
    <source>
        <strain evidence="2">WRAIR2</strain>
    </source>
</reference>
<accession>A0A182N4B5</accession>
<dbReference type="STRING" id="7168.A0A182N4B5"/>
<evidence type="ECO:0000256" key="1">
    <source>
        <dbReference type="SAM" id="MobiDB-lite"/>
    </source>
</evidence>
<keyword evidence="3" id="KW-1185">Reference proteome</keyword>